<reference evidence="2" key="1">
    <citation type="submission" date="2014-12" db="EMBL/GenBank/DDBJ databases">
        <title>Insight into the proteome of Arion vulgaris.</title>
        <authorList>
            <person name="Aradska J."/>
            <person name="Bulat T."/>
            <person name="Smidak R."/>
            <person name="Sarate P."/>
            <person name="Gangsoo J."/>
            <person name="Sialana F."/>
            <person name="Bilban M."/>
            <person name="Lubec G."/>
        </authorList>
    </citation>
    <scope>NUCLEOTIDE SEQUENCE</scope>
    <source>
        <tissue evidence="2">Skin</tissue>
    </source>
</reference>
<feature type="non-terminal residue" evidence="2">
    <location>
        <position position="1"/>
    </location>
</feature>
<evidence type="ECO:0000313" key="2">
    <source>
        <dbReference type="EMBL" id="CEK80487.1"/>
    </source>
</evidence>
<sequence>LVTSIPFFTIVVRLIAPKLVAGSIVFTISHVPDDDNCLILNMKTSQIPVCQLINLTTSGPSPRTHTTHTWGQFIAYLATGKLIYPWIEKVSDIKDKKE</sequence>
<evidence type="ECO:0000256" key="1">
    <source>
        <dbReference type="SAM" id="SignalP"/>
    </source>
</evidence>
<proteinExistence type="predicted"/>
<protein>
    <submittedName>
        <fullName evidence="2">Uncharacterized protein</fullName>
    </submittedName>
</protein>
<gene>
    <name evidence="2" type="primary">ORF121187</name>
</gene>
<feature type="chain" id="PRO_5002112909" evidence="1">
    <location>
        <begin position="23"/>
        <end position="98"/>
    </location>
</feature>
<organism evidence="2">
    <name type="scientific">Arion vulgaris</name>
    <dbReference type="NCBI Taxonomy" id="1028688"/>
    <lineage>
        <taxon>Eukaryota</taxon>
        <taxon>Metazoa</taxon>
        <taxon>Spiralia</taxon>
        <taxon>Lophotrochozoa</taxon>
        <taxon>Mollusca</taxon>
        <taxon>Gastropoda</taxon>
        <taxon>Heterobranchia</taxon>
        <taxon>Euthyneura</taxon>
        <taxon>Panpulmonata</taxon>
        <taxon>Eupulmonata</taxon>
        <taxon>Stylommatophora</taxon>
        <taxon>Helicina</taxon>
        <taxon>Arionoidea</taxon>
        <taxon>Arionidae</taxon>
        <taxon>Arion</taxon>
    </lineage>
</organism>
<feature type="signal peptide" evidence="1">
    <location>
        <begin position="1"/>
        <end position="22"/>
    </location>
</feature>
<name>A0A0B7AIU6_9EUPU</name>
<accession>A0A0B7AIU6</accession>
<dbReference type="EMBL" id="HACG01033622">
    <property type="protein sequence ID" value="CEK80487.1"/>
    <property type="molecule type" value="Transcribed_RNA"/>
</dbReference>
<keyword evidence="1" id="KW-0732">Signal</keyword>
<dbReference type="AlphaFoldDB" id="A0A0B7AIU6"/>